<comment type="caution">
    <text evidence="1">The sequence shown here is derived from an EMBL/GenBank/DDBJ whole genome shotgun (WGS) entry which is preliminary data.</text>
</comment>
<evidence type="ECO:0000313" key="1">
    <source>
        <dbReference type="EMBL" id="MFD2214596.1"/>
    </source>
</evidence>
<proteinExistence type="predicted"/>
<gene>
    <name evidence="1" type="ORF">ACFSKK_12965</name>
</gene>
<name>A0ABW5C0H9_9BACI</name>
<accession>A0ABW5C0H9</accession>
<reference evidence="2" key="1">
    <citation type="journal article" date="2019" name="Int. J. Syst. Evol. Microbiol.">
        <title>The Global Catalogue of Microorganisms (GCM) 10K type strain sequencing project: providing services to taxonomists for standard genome sequencing and annotation.</title>
        <authorList>
            <consortium name="The Broad Institute Genomics Platform"/>
            <consortium name="The Broad Institute Genome Sequencing Center for Infectious Disease"/>
            <person name="Wu L."/>
            <person name="Ma J."/>
        </authorList>
    </citation>
    <scope>NUCLEOTIDE SEQUENCE [LARGE SCALE GENOMIC DNA]</scope>
    <source>
        <strain evidence="2">CGMCC 1.15474</strain>
    </source>
</reference>
<dbReference type="EMBL" id="JBHUIK010000002">
    <property type="protein sequence ID" value="MFD2214596.1"/>
    <property type="molecule type" value="Genomic_DNA"/>
</dbReference>
<organism evidence="1 2">
    <name type="scientific">Metabacillus endolithicus</name>
    <dbReference type="NCBI Taxonomy" id="1535204"/>
    <lineage>
        <taxon>Bacteria</taxon>
        <taxon>Bacillati</taxon>
        <taxon>Bacillota</taxon>
        <taxon>Bacilli</taxon>
        <taxon>Bacillales</taxon>
        <taxon>Bacillaceae</taxon>
        <taxon>Metabacillus</taxon>
    </lineage>
</organism>
<dbReference type="Proteomes" id="UP001597318">
    <property type="component" value="Unassembled WGS sequence"/>
</dbReference>
<keyword evidence="2" id="KW-1185">Reference proteome</keyword>
<sequence>MVNIKIGELKIQEVGSTSGVFSGKNLQKNFSHYSKETAGFGTVDGNFNKVGKNIGMSKHDQIIDQGFFTE</sequence>
<protein>
    <submittedName>
        <fullName evidence="1">Uncharacterized protein</fullName>
    </submittedName>
</protein>
<evidence type="ECO:0000313" key="2">
    <source>
        <dbReference type="Proteomes" id="UP001597318"/>
    </source>
</evidence>
<dbReference type="RefSeq" id="WP_247343389.1">
    <property type="nucleotide sequence ID" value="NZ_CP095550.1"/>
</dbReference>